<feature type="non-terminal residue" evidence="5">
    <location>
        <position position="521"/>
    </location>
</feature>
<evidence type="ECO:0000256" key="2">
    <source>
        <dbReference type="ARBA" id="ARBA00022603"/>
    </source>
</evidence>
<dbReference type="PANTHER" id="PTHR13370:SF16">
    <property type="entry name" value="SITE-SPECIFIC DNA-METHYLTRANSFERASE (ADENINE-SPECIFIC)"/>
    <property type="match status" value="1"/>
</dbReference>
<keyword evidence="3 5" id="KW-0808">Transferase</keyword>
<comment type="caution">
    <text evidence="5">The sequence shown here is derived from an EMBL/GenBank/DDBJ whole genome shotgun (WGS) entry which is preliminary data.</text>
</comment>
<dbReference type="InterPro" id="IPR002941">
    <property type="entry name" value="DNA_methylase_N4/N6"/>
</dbReference>
<dbReference type="Proteomes" id="UP000228920">
    <property type="component" value="Unassembled WGS sequence"/>
</dbReference>
<accession>A0A2M7TEW9</accession>
<dbReference type="InterPro" id="IPR029063">
    <property type="entry name" value="SAM-dependent_MTases_sf"/>
</dbReference>
<evidence type="ECO:0000313" key="5">
    <source>
        <dbReference type="EMBL" id="PIZ44263.1"/>
    </source>
</evidence>
<dbReference type="InterPro" id="IPR002052">
    <property type="entry name" value="DNA_methylase_N6_adenine_CS"/>
</dbReference>
<dbReference type="Pfam" id="PF01555">
    <property type="entry name" value="N6_N4_Mtase"/>
    <property type="match status" value="1"/>
</dbReference>
<name>A0A2M7TEW9_UNCKA</name>
<feature type="domain" description="DNA methylase N-4/N-6" evidence="4">
    <location>
        <begin position="151"/>
        <end position="477"/>
    </location>
</feature>
<dbReference type="GO" id="GO:0003677">
    <property type="term" value="F:DNA binding"/>
    <property type="evidence" value="ECO:0007669"/>
    <property type="project" value="InterPro"/>
</dbReference>
<dbReference type="GO" id="GO:0032259">
    <property type="term" value="P:methylation"/>
    <property type="evidence" value="ECO:0007669"/>
    <property type="project" value="UniProtKB-KW"/>
</dbReference>
<dbReference type="InterPro" id="IPR001091">
    <property type="entry name" value="RM_Methyltransferase"/>
</dbReference>
<gene>
    <name evidence="5" type="ORF">COY32_06780</name>
</gene>
<protein>
    <submittedName>
        <fullName evidence="5">Site-specific DNA-methyltransferase</fullName>
    </submittedName>
</protein>
<evidence type="ECO:0000256" key="3">
    <source>
        <dbReference type="ARBA" id="ARBA00022679"/>
    </source>
</evidence>
<dbReference type="PANTHER" id="PTHR13370">
    <property type="entry name" value="RNA METHYLASE-RELATED"/>
    <property type="match status" value="1"/>
</dbReference>
<evidence type="ECO:0000313" key="6">
    <source>
        <dbReference type="Proteomes" id="UP000228920"/>
    </source>
</evidence>
<dbReference type="PRINTS" id="PR00508">
    <property type="entry name" value="S21N4MTFRASE"/>
</dbReference>
<keyword evidence="2 5" id="KW-0489">Methyltransferase</keyword>
<dbReference type="GO" id="GO:0008170">
    <property type="term" value="F:N-methyltransferase activity"/>
    <property type="evidence" value="ECO:0007669"/>
    <property type="project" value="InterPro"/>
</dbReference>
<dbReference type="SUPFAM" id="SSF53335">
    <property type="entry name" value="S-adenosyl-L-methionine-dependent methyltransferases"/>
    <property type="match status" value="1"/>
</dbReference>
<reference evidence="6" key="1">
    <citation type="submission" date="2017-09" db="EMBL/GenBank/DDBJ databases">
        <title>Depth-based differentiation of microbial function through sediment-hosted aquifers and enrichment of novel symbionts in the deep terrestrial subsurface.</title>
        <authorList>
            <person name="Probst A.J."/>
            <person name="Ladd B."/>
            <person name="Jarett J.K."/>
            <person name="Geller-Mcgrath D.E."/>
            <person name="Sieber C.M.K."/>
            <person name="Emerson J.B."/>
            <person name="Anantharaman K."/>
            <person name="Thomas B.C."/>
            <person name="Malmstrom R."/>
            <person name="Stieglmeier M."/>
            <person name="Klingl A."/>
            <person name="Woyke T."/>
            <person name="Ryan C.M."/>
            <person name="Banfield J.F."/>
        </authorList>
    </citation>
    <scope>NUCLEOTIDE SEQUENCE [LARGE SCALE GENOMIC DNA]</scope>
</reference>
<dbReference type="EMBL" id="PFNL01000188">
    <property type="protein sequence ID" value="PIZ44263.1"/>
    <property type="molecule type" value="Genomic_DNA"/>
</dbReference>
<dbReference type="GO" id="GO:0005737">
    <property type="term" value="C:cytoplasm"/>
    <property type="evidence" value="ECO:0007669"/>
    <property type="project" value="TreeGrafter"/>
</dbReference>
<sequence length="521" mass="60171">MPKNRKLKKDISLGQYQHNKVKRVNNPQVGLVSSDLDTKPKKKVYRHDPYIDPTLSWAGKAEGTSFDVDTVSLHIHERIDPKRIIKQVLKKTTETGPIQPSLFEQPSENLNTEKEFDFYHHTKNWSNRLIAGDSLLVMNSLLEKENMAGKVQMIYMDPPYGITYNSNFQPYTNKRDVKDKDDDSIPAEPEMIKAFRDTWELGVHSYLTHLRDRLKVARELISESGSCFVQISDENLHYVRCLMDEVFGSSNFVSVIAFQTKIPLGSNNLANLYDYVVWYAKNKSSMKYRQLYKKRDIDPKSYGYIELNNGNIRRFKPEDDMPLIKKGEARIFRILDLVSSGRTETCIYDFKFNNEIIKRHSSGRSWKTTKEGMDMLIKRNRLVKIGNAFGYKLYYDDYPVMELYNNWSDTVNSFLQRRYVVETNPLTIQRCILMTTDPGDIVVDPTCGSGTSSYVAEQWGRRWITCDTSRVAIQLAKQRLMTAGFNYFQLAQSDEGVSSGFKYKTVPHVTLGSIANNEPSK</sequence>
<evidence type="ECO:0000256" key="1">
    <source>
        <dbReference type="ARBA" id="ARBA00006594"/>
    </source>
</evidence>
<dbReference type="PROSITE" id="PS00092">
    <property type="entry name" value="N6_MTASE"/>
    <property type="match status" value="1"/>
</dbReference>
<dbReference type="AlphaFoldDB" id="A0A2M7TEW9"/>
<evidence type="ECO:0000259" key="4">
    <source>
        <dbReference type="Pfam" id="PF01555"/>
    </source>
</evidence>
<comment type="similarity">
    <text evidence="1">Belongs to the N(4)/N(6)-methyltransferase family.</text>
</comment>
<dbReference type="Gene3D" id="3.40.50.150">
    <property type="entry name" value="Vaccinia Virus protein VP39"/>
    <property type="match status" value="1"/>
</dbReference>
<proteinExistence type="inferred from homology"/>
<organism evidence="5 6">
    <name type="scientific">candidate division WWE3 bacterium CG_4_10_14_0_2_um_filter_41_14</name>
    <dbReference type="NCBI Taxonomy" id="1975072"/>
    <lineage>
        <taxon>Bacteria</taxon>
        <taxon>Katanobacteria</taxon>
    </lineage>
</organism>